<evidence type="ECO:0000259" key="7">
    <source>
        <dbReference type="Pfam" id="PF07696"/>
    </source>
</evidence>
<dbReference type="Gene3D" id="3.30.565.10">
    <property type="entry name" value="Histidine kinase-like ATPase, C-terminal domain"/>
    <property type="match status" value="1"/>
</dbReference>
<feature type="transmembrane region" description="Helical" evidence="6">
    <location>
        <begin position="201"/>
        <end position="220"/>
    </location>
</feature>
<feature type="transmembrane region" description="Helical" evidence="6">
    <location>
        <begin position="295"/>
        <end position="313"/>
    </location>
</feature>
<reference evidence="8 9" key="1">
    <citation type="submission" date="2023-05" db="EMBL/GenBank/DDBJ databases">
        <title>Novel species of genus Flectobacillus isolated from stream in China.</title>
        <authorList>
            <person name="Lu H."/>
        </authorList>
    </citation>
    <scope>NUCLEOTIDE SEQUENCE [LARGE SCALE GENOMIC DNA]</scope>
    <source>
        <strain evidence="8 9">KCTC 42575</strain>
    </source>
</reference>
<feature type="transmembrane region" description="Helical" evidence="6">
    <location>
        <begin position="319"/>
        <end position="340"/>
    </location>
</feature>
<comment type="caution">
    <text evidence="8">The sequence shown here is derived from an EMBL/GenBank/DDBJ whole genome shotgun (WGS) entry which is preliminary data.</text>
</comment>
<keyword evidence="6" id="KW-0472">Membrane</keyword>
<accession>A0ABT6YE25</accession>
<sequence length="615" mass="71208">MKQNQLLLILFQICILWLVSFYVALGTRHDSSLPIPIDDKFNHQMINQQIYVAQKYLPVDTSRYFDLNAYHFVKNNKYELIELGKAYDQKKALMYLELVNRSSQKIELVLEASHTRVDELECYLLKNNKLVLSEKLQRNKPLYLRKNPYVFFSFPIEIAAHDTARVVLHSTRNYGLHITSLDLYRKPRFFEHAISQNLKSIFQVIYCFIFSAVLLLLGFFYSERLMIYAGVMIGVANANMFTVGYLYDLFPFPTFLNLNASNIGSFWMLGLNVFFHPFAYEVVQSIPINLKRYTLGAKILVVLNVSVILLHFLPPCYLVLFIITNSLFPLTLLNTLWAIYHATLLFIRGKRIDYLIACLLGILPTMVKSVASYFLINQESLSLNSDYFTPFVVIILISYISFEQLRKSLIFRKIHESQMVILKDDLETIRKNEVENIGRQLHDQVGNTLAAALGYLNKEKIDVSTSRKILEEAINEIRLMSHTLVKDDNLSLTTKIERTVDQYNEFSHVKVHYHDFSEGKINQLESLTQQNIYMILKECLLNVIRHSKAQEAFLQIFEQEKGFRFVVEDDGVGFDTSLEGKGIGLLNMKKRATISQLKFNIESNSKGTTTIIETM</sequence>
<evidence type="ECO:0000313" key="9">
    <source>
        <dbReference type="Proteomes" id="UP001236507"/>
    </source>
</evidence>
<feature type="transmembrane region" description="Helical" evidence="6">
    <location>
        <begin position="266"/>
        <end position="283"/>
    </location>
</feature>
<feature type="domain" description="7TM-DISM receptor extracellular" evidence="7">
    <location>
        <begin position="96"/>
        <end position="174"/>
    </location>
</feature>
<evidence type="ECO:0000256" key="1">
    <source>
        <dbReference type="ARBA" id="ARBA00000085"/>
    </source>
</evidence>
<evidence type="ECO:0000256" key="2">
    <source>
        <dbReference type="ARBA" id="ARBA00012438"/>
    </source>
</evidence>
<dbReference type="PANTHER" id="PTHR24421">
    <property type="entry name" value="NITRATE/NITRITE SENSOR PROTEIN NARX-RELATED"/>
    <property type="match status" value="1"/>
</dbReference>
<dbReference type="InterPro" id="IPR050482">
    <property type="entry name" value="Sensor_HK_TwoCompSys"/>
</dbReference>
<dbReference type="CDD" id="cd16917">
    <property type="entry name" value="HATPase_UhpB-NarQ-NarX-like"/>
    <property type="match status" value="1"/>
</dbReference>
<keyword evidence="4" id="KW-0418">Kinase</keyword>
<keyword evidence="6" id="KW-1133">Transmembrane helix</keyword>
<keyword evidence="6" id="KW-0812">Transmembrane</keyword>
<evidence type="ECO:0000313" key="8">
    <source>
        <dbReference type="EMBL" id="MDI9861841.1"/>
    </source>
</evidence>
<evidence type="ECO:0000256" key="4">
    <source>
        <dbReference type="ARBA" id="ARBA00022777"/>
    </source>
</evidence>
<dbReference type="PANTHER" id="PTHR24421:SF10">
    <property type="entry name" value="NITRATE_NITRITE SENSOR PROTEIN NARQ"/>
    <property type="match status" value="1"/>
</dbReference>
<gene>
    <name evidence="8" type="ORF">QM524_21650</name>
</gene>
<comment type="catalytic activity">
    <reaction evidence="1">
        <text>ATP + protein L-histidine = ADP + protein N-phospho-L-histidine.</text>
        <dbReference type="EC" id="2.7.13.3"/>
    </reaction>
</comment>
<dbReference type="RefSeq" id="WP_283346191.1">
    <property type="nucleotide sequence ID" value="NZ_JASHIF010000023.1"/>
</dbReference>
<keyword evidence="3" id="KW-0808">Transferase</keyword>
<dbReference type="EMBL" id="JASHIF010000023">
    <property type="protein sequence ID" value="MDI9861841.1"/>
    <property type="molecule type" value="Genomic_DNA"/>
</dbReference>
<protein>
    <recommendedName>
        <fullName evidence="2">histidine kinase</fullName>
        <ecNumber evidence="2">2.7.13.3</ecNumber>
    </recommendedName>
</protein>
<dbReference type="Proteomes" id="UP001236507">
    <property type="component" value="Unassembled WGS sequence"/>
</dbReference>
<dbReference type="Pfam" id="PF07696">
    <property type="entry name" value="7TMR-DISMED2"/>
    <property type="match status" value="1"/>
</dbReference>
<dbReference type="EC" id="2.7.13.3" evidence="2"/>
<dbReference type="SUPFAM" id="SSF55874">
    <property type="entry name" value="ATPase domain of HSP90 chaperone/DNA topoisomerase II/histidine kinase"/>
    <property type="match status" value="1"/>
</dbReference>
<evidence type="ECO:0000256" key="3">
    <source>
        <dbReference type="ARBA" id="ARBA00022679"/>
    </source>
</evidence>
<evidence type="ECO:0000256" key="6">
    <source>
        <dbReference type="SAM" id="Phobius"/>
    </source>
</evidence>
<evidence type="ECO:0000256" key="5">
    <source>
        <dbReference type="ARBA" id="ARBA00023012"/>
    </source>
</evidence>
<dbReference type="InterPro" id="IPR011622">
    <property type="entry name" value="7TMR_DISM_rcpt_extracell_dom2"/>
</dbReference>
<organism evidence="8 9">
    <name type="scientific">Flectobacillus roseus</name>
    <dbReference type="NCBI Taxonomy" id="502259"/>
    <lineage>
        <taxon>Bacteria</taxon>
        <taxon>Pseudomonadati</taxon>
        <taxon>Bacteroidota</taxon>
        <taxon>Cytophagia</taxon>
        <taxon>Cytophagales</taxon>
        <taxon>Flectobacillaceae</taxon>
        <taxon>Flectobacillus</taxon>
    </lineage>
</organism>
<feature type="transmembrane region" description="Helical" evidence="6">
    <location>
        <begin position="227"/>
        <end position="246"/>
    </location>
</feature>
<keyword evidence="9" id="KW-1185">Reference proteome</keyword>
<name>A0ABT6YE25_9BACT</name>
<keyword evidence="5" id="KW-0902">Two-component regulatory system</keyword>
<feature type="transmembrane region" description="Helical" evidence="6">
    <location>
        <begin position="387"/>
        <end position="405"/>
    </location>
</feature>
<proteinExistence type="predicted"/>
<dbReference type="InterPro" id="IPR036890">
    <property type="entry name" value="HATPase_C_sf"/>
</dbReference>
<feature type="transmembrane region" description="Helical" evidence="6">
    <location>
        <begin position="352"/>
        <end position="375"/>
    </location>
</feature>